<proteinExistence type="predicted"/>
<gene>
    <name evidence="1" type="ORF">DFR60_10845</name>
</gene>
<dbReference type="GeneID" id="86062456"/>
<dbReference type="RefSeq" id="WP_110323786.1">
    <property type="nucleotide sequence ID" value="NZ_QJKD01000008.1"/>
</dbReference>
<comment type="caution">
    <text evidence="1">The sequence shown here is derived from an EMBL/GenBank/DDBJ whole genome shotgun (WGS) entry which is preliminary data.</text>
</comment>
<reference evidence="1 2" key="1">
    <citation type="submission" date="2018-05" db="EMBL/GenBank/DDBJ databases">
        <title>Genomic Encyclopedia of Type Strains, Phase IV (KMG-IV): sequencing the most valuable type-strain genomes for metagenomic binning, comparative biology and taxonomic classification.</title>
        <authorList>
            <person name="Goeker M."/>
        </authorList>
    </citation>
    <scope>NUCLEOTIDE SEQUENCE [LARGE SCALE GENOMIC DNA]</scope>
    <source>
        <strain evidence="1 2">DSM 24995</strain>
    </source>
</reference>
<sequence>MTEDDLYLAEHLLKKEFGGNWKEIVQHLGTQELTSCVGRNLTSFMAFPERKQGGSNRWRGKCSPEAVRACGTISLKNLYEHLEQHPKAKKNQYYKERIRACIYEHRSQFQTDGKGTYRLAYAVE</sequence>
<organism evidence="1 2">
    <name type="scientific">Hungatella effluvii</name>
    <dbReference type="NCBI Taxonomy" id="1096246"/>
    <lineage>
        <taxon>Bacteria</taxon>
        <taxon>Bacillati</taxon>
        <taxon>Bacillota</taxon>
        <taxon>Clostridia</taxon>
        <taxon>Lachnospirales</taxon>
        <taxon>Lachnospiraceae</taxon>
        <taxon>Hungatella</taxon>
    </lineage>
</organism>
<protein>
    <submittedName>
        <fullName evidence="1">Uncharacterized protein</fullName>
    </submittedName>
</protein>
<dbReference type="Proteomes" id="UP000248057">
    <property type="component" value="Unassembled WGS sequence"/>
</dbReference>
<accession>A0A2V3Y353</accession>
<dbReference type="AlphaFoldDB" id="A0A2V3Y353"/>
<dbReference type="EMBL" id="QJKD01000008">
    <property type="protein sequence ID" value="PXX51962.1"/>
    <property type="molecule type" value="Genomic_DNA"/>
</dbReference>
<keyword evidence="2" id="KW-1185">Reference proteome</keyword>
<evidence type="ECO:0000313" key="1">
    <source>
        <dbReference type="EMBL" id="PXX51962.1"/>
    </source>
</evidence>
<evidence type="ECO:0000313" key="2">
    <source>
        <dbReference type="Proteomes" id="UP000248057"/>
    </source>
</evidence>
<name>A0A2V3Y353_9FIRM</name>